<evidence type="ECO:0000313" key="2">
    <source>
        <dbReference type="EMBL" id="MED6178617.1"/>
    </source>
</evidence>
<protein>
    <submittedName>
        <fullName evidence="2">Uncharacterized protein</fullName>
    </submittedName>
</protein>
<feature type="region of interest" description="Disordered" evidence="1">
    <location>
        <begin position="1"/>
        <end position="21"/>
    </location>
</feature>
<feature type="non-terminal residue" evidence="2">
    <location>
        <position position="1"/>
    </location>
</feature>
<proteinExistence type="predicted"/>
<evidence type="ECO:0000313" key="3">
    <source>
        <dbReference type="Proteomes" id="UP001341840"/>
    </source>
</evidence>
<dbReference type="EMBL" id="JASCZI010156585">
    <property type="protein sequence ID" value="MED6178617.1"/>
    <property type="molecule type" value="Genomic_DNA"/>
</dbReference>
<evidence type="ECO:0000256" key="1">
    <source>
        <dbReference type="SAM" id="MobiDB-lite"/>
    </source>
</evidence>
<keyword evidence="3" id="KW-1185">Reference proteome</keyword>
<feature type="non-terminal residue" evidence="2">
    <location>
        <position position="73"/>
    </location>
</feature>
<name>A0ABU6W0B1_9FABA</name>
<organism evidence="2 3">
    <name type="scientific">Stylosanthes scabra</name>
    <dbReference type="NCBI Taxonomy" id="79078"/>
    <lineage>
        <taxon>Eukaryota</taxon>
        <taxon>Viridiplantae</taxon>
        <taxon>Streptophyta</taxon>
        <taxon>Embryophyta</taxon>
        <taxon>Tracheophyta</taxon>
        <taxon>Spermatophyta</taxon>
        <taxon>Magnoliopsida</taxon>
        <taxon>eudicotyledons</taxon>
        <taxon>Gunneridae</taxon>
        <taxon>Pentapetalae</taxon>
        <taxon>rosids</taxon>
        <taxon>fabids</taxon>
        <taxon>Fabales</taxon>
        <taxon>Fabaceae</taxon>
        <taxon>Papilionoideae</taxon>
        <taxon>50 kb inversion clade</taxon>
        <taxon>dalbergioids sensu lato</taxon>
        <taxon>Dalbergieae</taxon>
        <taxon>Pterocarpus clade</taxon>
        <taxon>Stylosanthes</taxon>
    </lineage>
</organism>
<accession>A0ABU6W0B1</accession>
<comment type="caution">
    <text evidence="2">The sequence shown here is derived from an EMBL/GenBank/DDBJ whole genome shotgun (WGS) entry which is preliminary data.</text>
</comment>
<dbReference type="Proteomes" id="UP001341840">
    <property type="component" value="Unassembled WGS sequence"/>
</dbReference>
<reference evidence="2 3" key="1">
    <citation type="journal article" date="2023" name="Plants (Basel)">
        <title>Bridging the Gap: Combining Genomics and Transcriptomics Approaches to Understand Stylosanthes scabra, an Orphan Legume from the Brazilian Caatinga.</title>
        <authorList>
            <person name="Ferreira-Neto J.R.C."/>
            <person name="da Silva M.D."/>
            <person name="Binneck E."/>
            <person name="de Melo N.F."/>
            <person name="da Silva R.H."/>
            <person name="de Melo A.L.T.M."/>
            <person name="Pandolfi V."/>
            <person name="Bustamante F.O."/>
            <person name="Brasileiro-Vidal A.C."/>
            <person name="Benko-Iseppon A.M."/>
        </authorList>
    </citation>
    <scope>NUCLEOTIDE SEQUENCE [LARGE SCALE GENOMIC DNA]</scope>
    <source>
        <tissue evidence="2">Leaves</tissue>
    </source>
</reference>
<gene>
    <name evidence="2" type="ORF">PIB30_109350</name>
</gene>
<sequence length="73" mass="8057">TQIAANRRNARRVSIDSDPPSDTATFMAAMNSMATAMRDSTAAIRESAAAWNTWDDELGIMEMVETTMKWVMG</sequence>